<dbReference type="OrthoDB" id="9958864at2"/>
<dbReference type="Proteomes" id="UP000238916">
    <property type="component" value="Unassembled WGS sequence"/>
</dbReference>
<protein>
    <submittedName>
        <fullName evidence="1">Uncharacterized protein</fullName>
    </submittedName>
</protein>
<sequence length="155" mass="17888">MSECIDCKAVIFENGSRYCKYDGCISHDNYDDTDCEYFDSKTKQIICPNCQKEVSYLSVYMIPNKINKVICYECGQEFRFTLTGNELILVKNLFCTELTTIYTQGDQYIKVFDIFGHNKETELTVEEVWNLADSVQKELIIRGVIYLPGYSNVGV</sequence>
<organism evidence="1 2">
    <name type="scientific">Candidatus Desulfosporosinus infrequens</name>
    <dbReference type="NCBI Taxonomy" id="2043169"/>
    <lineage>
        <taxon>Bacteria</taxon>
        <taxon>Bacillati</taxon>
        <taxon>Bacillota</taxon>
        <taxon>Clostridia</taxon>
        <taxon>Eubacteriales</taxon>
        <taxon>Desulfitobacteriaceae</taxon>
        <taxon>Desulfosporosinus</taxon>
    </lineage>
</organism>
<evidence type="ECO:0000313" key="1">
    <source>
        <dbReference type="EMBL" id="SPF53103.1"/>
    </source>
</evidence>
<proteinExistence type="predicted"/>
<gene>
    <name evidence="1" type="ORF">SBF1_6300001</name>
</gene>
<dbReference type="EMBL" id="OMOF01000591">
    <property type="protein sequence ID" value="SPF53103.1"/>
    <property type="molecule type" value="Genomic_DNA"/>
</dbReference>
<dbReference type="AlphaFoldDB" id="A0A2U3LMG0"/>
<evidence type="ECO:0000313" key="2">
    <source>
        <dbReference type="Proteomes" id="UP000238916"/>
    </source>
</evidence>
<name>A0A2U3LMG0_9FIRM</name>
<accession>A0A2U3LMG0</accession>
<reference evidence="2" key="1">
    <citation type="submission" date="2018-02" db="EMBL/GenBank/DDBJ databases">
        <authorList>
            <person name="Hausmann B."/>
        </authorList>
    </citation>
    <scope>NUCLEOTIDE SEQUENCE [LARGE SCALE GENOMIC DNA]</scope>
    <source>
        <strain evidence="2">Peat soil MAG SbF1</strain>
    </source>
</reference>